<evidence type="ECO:0000313" key="6">
    <source>
        <dbReference type="Proteomes" id="UP000298631"/>
    </source>
</evidence>
<dbReference type="EMBL" id="CP039965">
    <property type="protein sequence ID" value="QCO57961.1"/>
    <property type="molecule type" value="Genomic_DNA"/>
</dbReference>
<dbReference type="GO" id="GO:0006508">
    <property type="term" value="P:proteolysis"/>
    <property type="evidence" value="ECO:0007669"/>
    <property type="project" value="UniProtKB-KW"/>
</dbReference>
<keyword evidence="6" id="KW-1185">Reference proteome</keyword>
<dbReference type="Pfam" id="PF04586">
    <property type="entry name" value="Peptidase_S78"/>
    <property type="match status" value="1"/>
</dbReference>
<dbReference type="AlphaFoldDB" id="A0A4P8EL12"/>
<evidence type="ECO:0000256" key="2">
    <source>
        <dbReference type="ARBA" id="ARBA00022670"/>
    </source>
</evidence>
<dbReference type="InterPro" id="IPR054613">
    <property type="entry name" value="Peptidase_S78_dom"/>
</dbReference>
<dbReference type="GO" id="GO:0008233">
    <property type="term" value="F:peptidase activity"/>
    <property type="evidence" value="ECO:0007669"/>
    <property type="project" value="UniProtKB-KW"/>
</dbReference>
<keyword evidence="1" id="KW-1188">Viral release from host cell</keyword>
<dbReference type="NCBIfam" id="NF045541">
    <property type="entry name" value="scaf_prot_MCP2"/>
    <property type="match status" value="1"/>
</dbReference>
<keyword evidence="3" id="KW-0378">Hydrolase</keyword>
<evidence type="ECO:0000256" key="1">
    <source>
        <dbReference type="ARBA" id="ARBA00022612"/>
    </source>
</evidence>
<feature type="domain" description="Prohead serine protease" evidence="4">
    <location>
        <begin position="96"/>
        <end position="153"/>
    </location>
</feature>
<sequence length="590" mass="63046">MTRAAFAPKSLNREARTVDVVLSSGAPVKRHGFEGPYSERLEINTRAINLSNLPVSLLDTHRQGGVDNILGSLIAAKVEGGQLVGTVRISARHPAILDDIETGVIRSLSIGYSVQSYSEKTETGGQKVKTATSWTLIEASFVSVPADPLATVRSLPMPQTTETQTTTPTPAPVQTRAMENREIRALATTLNLPASFADGQIDREATIEQARAAAIAEVQTRATTPGAHVTAMHQIDSPDAIRTRMAEALFARSNLAHKPSEAARPYMAHTLLDVARDCLTRANVSINGMTPADIITRSGMHSTSDFPEIIGDTVNRALRAGYDTAPATLKAAAKQTTAKDFRNKTSIQLSEAPTLEQVGETGSYKHGTMEEAKETYPIGLYGKVVAISRRAMINDDVGAFTDMRGKFGKAAAEFEAQFLVDLLVANAGAGPNMDDGAALFHASHGNLAGTGAVLSETTLGAARLAMRTQKGLTGKPINVTPKFLIVPPQLETTAEKLLAVIQATKSGDVNPFGGKLELLVEARLPSVTRWYIAADPATMDGLEYAYLQGEEGPQVETRVGFETDGIQFKVRLDFGAGFLDHRGWFSNPGA</sequence>
<evidence type="ECO:0000256" key="3">
    <source>
        <dbReference type="ARBA" id="ARBA00022801"/>
    </source>
</evidence>
<evidence type="ECO:0000313" key="5">
    <source>
        <dbReference type="EMBL" id="QCO57961.1"/>
    </source>
</evidence>
<reference evidence="5 6" key="1">
    <citation type="submission" date="2019-05" db="EMBL/GenBank/DDBJ databases">
        <title>Pseudorhodobacter turbinis sp. nov., isolated from the gut of the Korean turban shell.</title>
        <authorList>
            <person name="Jeong Y.-S."/>
            <person name="Kang W.-R."/>
            <person name="Bae J.-W."/>
        </authorList>
    </citation>
    <scope>NUCLEOTIDE SEQUENCE [LARGE SCALE GENOMIC DNA]</scope>
    <source>
        <strain evidence="5 6">S12M18</strain>
        <plasmid evidence="5 6">unnamed1</plasmid>
    </source>
</reference>
<name>A0A4P8EL12_9RHOB</name>
<gene>
    <name evidence="5" type="ORF">EOK75_12415</name>
</gene>
<accession>A0A4P8EL12</accession>
<keyword evidence="2" id="KW-0645">Protease</keyword>
<protein>
    <submittedName>
        <fullName evidence="5">Peptidase U35</fullName>
    </submittedName>
</protein>
<organism evidence="5 6">
    <name type="scientific">Pseudorhodobacter turbinis</name>
    <dbReference type="NCBI Taxonomy" id="2500533"/>
    <lineage>
        <taxon>Bacteria</taxon>
        <taxon>Pseudomonadati</taxon>
        <taxon>Pseudomonadota</taxon>
        <taxon>Alphaproteobacteria</taxon>
        <taxon>Rhodobacterales</taxon>
        <taxon>Paracoccaceae</taxon>
        <taxon>Pseudorhodobacter</taxon>
    </lineage>
</organism>
<dbReference type="Pfam" id="PF25209">
    <property type="entry name" value="Phage_capsid_4"/>
    <property type="match status" value="1"/>
</dbReference>
<proteinExistence type="predicted"/>
<evidence type="ECO:0000259" key="4">
    <source>
        <dbReference type="Pfam" id="PF04586"/>
    </source>
</evidence>
<dbReference type="OrthoDB" id="9806592at2"/>
<dbReference type="KEGG" id="pseb:EOK75_12415"/>
<geneLocation type="plasmid" evidence="5 6">
    <name>unnamed1</name>
</geneLocation>
<keyword evidence="5" id="KW-0614">Plasmid</keyword>
<dbReference type="Proteomes" id="UP000298631">
    <property type="component" value="Plasmid unnamed1"/>
</dbReference>